<dbReference type="AlphaFoldDB" id="A0AAV7PTS9"/>
<name>A0AAV7PTS9_PLEWA</name>
<evidence type="ECO:0000313" key="1">
    <source>
        <dbReference type="EMBL" id="KAJ1129118.1"/>
    </source>
</evidence>
<accession>A0AAV7PTS9</accession>
<comment type="caution">
    <text evidence="1">The sequence shown here is derived from an EMBL/GenBank/DDBJ whole genome shotgun (WGS) entry which is preliminary data.</text>
</comment>
<gene>
    <name evidence="1" type="ORF">NDU88_007489</name>
</gene>
<keyword evidence="2" id="KW-1185">Reference proteome</keyword>
<sequence length="92" mass="9950">MLSLPRGGRHFVSLRQFNIGFWDSSKDGRSASDSRLFGAPEAPSNSLVCFGRLRGPGHQDYCALVVAAGSSALRGLLHRPLATPPRRVTLMT</sequence>
<reference evidence="1" key="1">
    <citation type="journal article" date="2022" name="bioRxiv">
        <title>Sequencing and chromosome-scale assembly of the giantPleurodeles waltlgenome.</title>
        <authorList>
            <person name="Brown T."/>
            <person name="Elewa A."/>
            <person name="Iarovenko S."/>
            <person name="Subramanian E."/>
            <person name="Araus A.J."/>
            <person name="Petzold A."/>
            <person name="Susuki M."/>
            <person name="Suzuki K.-i.T."/>
            <person name="Hayashi T."/>
            <person name="Toyoda A."/>
            <person name="Oliveira C."/>
            <person name="Osipova E."/>
            <person name="Leigh N.D."/>
            <person name="Simon A."/>
            <person name="Yun M.H."/>
        </authorList>
    </citation>
    <scope>NUCLEOTIDE SEQUENCE</scope>
    <source>
        <strain evidence="1">20211129_DDA</strain>
        <tissue evidence="1">Liver</tissue>
    </source>
</reference>
<organism evidence="1 2">
    <name type="scientific">Pleurodeles waltl</name>
    <name type="common">Iberian ribbed newt</name>
    <dbReference type="NCBI Taxonomy" id="8319"/>
    <lineage>
        <taxon>Eukaryota</taxon>
        <taxon>Metazoa</taxon>
        <taxon>Chordata</taxon>
        <taxon>Craniata</taxon>
        <taxon>Vertebrata</taxon>
        <taxon>Euteleostomi</taxon>
        <taxon>Amphibia</taxon>
        <taxon>Batrachia</taxon>
        <taxon>Caudata</taxon>
        <taxon>Salamandroidea</taxon>
        <taxon>Salamandridae</taxon>
        <taxon>Pleurodelinae</taxon>
        <taxon>Pleurodeles</taxon>
    </lineage>
</organism>
<protein>
    <submittedName>
        <fullName evidence="1">Uncharacterized protein</fullName>
    </submittedName>
</protein>
<proteinExistence type="predicted"/>
<dbReference type="Proteomes" id="UP001066276">
    <property type="component" value="Chromosome 7"/>
</dbReference>
<dbReference type="EMBL" id="JANPWB010000011">
    <property type="protein sequence ID" value="KAJ1129118.1"/>
    <property type="molecule type" value="Genomic_DNA"/>
</dbReference>
<evidence type="ECO:0000313" key="2">
    <source>
        <dbReference type="Proteomes" id="UP001066276"/>
    </source>
</evidence>